<dbReference type="Proteomes" id="UP000237000">
    <property type="component" value="Unassembled WGS sequence"/>
</dbReference>
<proteinExistence type="predicted"/>
<sequence>KSLSVTGPNLGAKVQALEAQSPLKVHNTTTKSQTQVMALRVNSEVPFVAWKDVTKDDIETNLLLLDERTSKLLLDYGQPPTITLLHGKTPAQFEVDVEYVREGAIIQKRYWKPLKRQWRVRAHQMMRMEHKGGVTFATDFYYLKKGVPTLV</sequence>
<evidence type="ECO:0000313" key="1">
    <source>
        <dbReference type="EMBL" id="PON67619.1"/>
    </source>
</evidence>
<reference evidence="2" key="1">
    <citation type="submission" date="2016-06" db="EMBL/GenBank/DDBJ databases">
        <title>Parallel loss of symbiosis genes in relatives of nitrogen-fixing non-legume Parasponia.</title>
        <authorList>
            <person name="Van Velzen R."/>
            <person name="Holmer R."/>
            <person name="Bu F."/>
            <person name="Rutten L."/>
            <person name="Van Zeijl A."/>
            <person name="Liu W."/>
            <person name="Santuari L."/>
            <person name="Cao Q."/>
            <person name="Sharma T."/>
            <person name="Shen D."/>
            <person name="Roswanjaya Y."/>
            <person name="Wardhani T."/>
            <person name="Kalhor M.S."/>
            <person name="Jansen J."/>
            <person name="Van den Hoogen J."/>
            <person name="Gungor B."/>
            <person name="Hartog M."/>
            <person name="Hontelez J."/>
            <person name="Verver J."/>
            <person name="Yang W.-C."/>
            <person name="Schijlen E."/>
            <person name="Repin R."/>
            <person name="Schilthuizen M."/>
            <person name="Schranz E."/>
            <person name="Heidstra R."/>
            <person name="Miyata K."/>
            <person name="Fedorova E."/>
            <person name="Kohlen W."/>
            <person name="Bisseling T."/>
            <person name="Smit S."/>
            <person name="Geurts R."/>
        </authorList>
    </citation>
    <scope>NUCLEOTIDE SEQUENCE [LARGE SCALE GENOMIC DNA]</scope>
    <source>
        <strain evidence="2">cv. RG33-2</strain>
    </source>
</reference>
<dbReference type="InParanoid" id="A0A2P5D2U9"/>
<protein>
    <submittedName>
        <fullName evidence="1">Uncharacterized protein</fullName>
    </submittedName>
</protein>
<dbReference type="AlphaFoldDB" id="A0A2P5D2U9"/>
<evidence type="ECO:0000313" key="2">
    <source>
        <dbReference type="Proteomes" id="UP000237000"/>
    </source>
</evidence>
<gene>
    <name evidence="1" type="ORF">TorRG33x02_264080</name>
</gene>
<name>A0A2P5D2U9_TREOI</name>
<dbReference type="EMBL" id="JXTC01000302">
    <property type="protein sequence ID" value="PON67619.1"/>
    <property type="molecule type" value="Genomic_DNA"/>
</dbReference>
<feature type="non-terminal residue" evidence="1">
    <location>
        <position position="1"/>
    </location>
</feature>
<keyword evidence="2" id="KW-1185">Reference proteome</keyword>
<comment type="caution">
    <text evidence="1">The sequence shown here is derived from an EMBL/GenBank/DDBJ whole genome shotgun (WGS) entry which is preliminary data.</text>
</comment>
<accession>A0A2P5D2U9</accession>
<organism evidence="1 2">
    <name type="scientific">Trema orientale</name>
    <name type="common">Charcoal tree</name>
    <name type="synonym">Celtis orientalis</name>
    <dbReference type="NCBI Taxonomy" id="63057"/>
    <lineage>
        <taxon>Eukaryota</taxon>
        <taxon>Viridiplantae</taxon>
        <taxon>Streptophyta</taxon>
        <taxon>Embryophyta</taxon>
        <taxon>Tracheophyta</taxon>
        <taxon>Spermatophyta</taxon>
        <taxon>Magnoliopsida</taxon>
        <taxon>eudicotyledons</taxon>
        <taxon>Gunneridae</taxon>
        <taxon>Pentapetalae</taxon>
        <taxon>rosids</taxon>
        <taxon>fabids</taxon>
        <taxon>Rosales</taxon>
        <taxon>Cannabaceae</taxon>
        <taxon>Trema</taxon>
    </lineage>
</organism>
<dbReference type="OrthoDB" id="10483371at2759"/>